<dbReference type="InterPro" id="IPR038489">
    <property type="entry name" value="SUFU_C_sf"/>
</dbReference>
<dbReference type="STRING" id="105785.A0A2J7PEE7"/>
<protein>
    <recommendedName>
        <fullName evidence="1">Suppressor of fused homolog</fullName>
    </recommendedName>
</protein>
<dbReference type="SUPFAM" id="SSF103359">
    <property type="entry name" value="Suppressor of Fused, N-terminal domain"/>
    <property type="match status" value="1"/>
</dbReference>
<gene>
    <name evidence="5" type="ORF">B7P43_G10266</name>
</gene>
<comment type="caution">
    <text evidence="5">The sequence shown here is derived from an EMBL/GenBank/DDBJ whole genome shotgun (WGS) entry which is preliminary data.</text>
</comment>
<dbReference type="Proteomes" id="UP000235965">
    <property type="component" value="Unassembled WGS sequence"/>
</dbReference>
<reference evidence="5 6" key="1">
    <citation type="submission" date="2017-12" db="EMBL/GenBank/DDBJ databases">
        <title>Hemimetabolous genomes reveal molecular basis of termite eusociality.</title>
        <authorList>
            <person name="Harrison M.C."/>
            <person name="Jongepier E."/>
            <person name="Robertson H.M."/>
            <person name="Arning N."/>
            <person name="Bitard-Feildel T."/>
            <person name="Chao H."/>
            <person name="Childers C.P."/>
            <person name="Dinh H."/>
            <person name="Doddapaneni H."/>
            <person name="Dugan S."/>
            <person name="Gowin J."/>
            <person name="Greiner C."/>
            <person name="Han Y."/>
            <person name="Hu H."/>
            <person name="Hughes D.S.T."/>
            <person name="Huylmans A.-K."/>
            <person name="Kemena C."/>
            <person name="Kremer L.P.M."/>
            <person name="Lee S.L."/>
            <person name="Lopez-Ezquerra A."/>
            <person name="Mallet L."/>
            <person name="Monroy-Kuhn J.M."/>
            <person name="Moser A."/>
            <person name="Murali S.C."/>
            <person name="Muzny D.M."/>
            <person name="Otani S."/>
            <person name="Piulachs M.-D."/>
            <person name="Poelchau M."/>
            <person name="Qu J."/>
            <person name="Schaub F."/>
            <person name="Wada-Katsumata A."/>
            <person name="Worley K.C."/>
            <person name="Xie Q."/>
            <person name="Ylla G."/>
            <person name="Poulsen M."/>
            <person name="Gibbs R.A."/>
            <person name="Schal C."/>
            <person name="Richards S."/>
            <person name="Belles X."/>
            <person name="Korb J."/>
            <person name="Bornberg-Bauer E."/>
        </authorList>
    </citation>
    <scope>NUCLEOTIDE SEQUENCE [LARGE SCALE GENOMIC DNA]</scope>
    <source>
        <tissue evidence="5">Whole body</tissue>
    </source>
</reference>
<dbReference type="Gene3D" id="3.30.1360.230">
    <property type="entry name" value="Sufu, C-terminal domain"/>
    <property type="match status" value="1"/>
</dbReference>
<evidence type="ECO:0000313" key="5">
    <source>
        <dbReference type="EMBL" id="PNF14699.1"/>
    </source>
</evidence>
<dbReference type="InterPro" id="IPR020941">
    <property type="entry name" value="SUFU-like_domain"/>
</dbReference>
<dbReference type="OrthoDB" id="10038834at2759"/>
<proteinExistence type="inferred from homology"/>
<feature type="compositionally biased region" description="Gly residues" evidence="2">
    <location>
        <begin position="277"/>
        <end position="287"/>
    </location>
</feature>
<keyword evidence="6" id="KW-1185">Reference proteome</keyword>
<dbReference type="Pfam" id="PF05076">
    <property type="entry name" value="SUFU"/>
    <property type="match status" value="1"/>
</dbReference>
<dbReference type="InParanoid" id="A0A2J7PEE7"/>
<accession>A0A2J7PEE7</accession>
<comment type="subcellular location">
    <subcellularLocation>
        <location evidence="1">Cytoplasm</location>
    </subcellularLocation>
    <subcellularLocation>
        <location evidence="1">Nucleus</location>
    </subcellularLocation>
</comment>
<dbReference type="FunCoup" id="A0A2J7PEE7">
    <property type="interactions" value="859"/>
</dbReference>
<dbReference type="EMBL" id="NEVH01026101">
    <property type="protein sequence ID" value="PNF14699.1"/>
    <property type="molecule type" value="Genomic_DNA"/>
</dbReference>
<dbReference type="AlphaFoldDB" id="A0A2J7PEE7"/>
<dbReference type="PANTHER" id="PTHR10928:SF2">
    <property type="entry name" value="SUPPRESSOR OF FUSED HOMOLOG"/>
    <property type="match status" value="1"/>
</dbReference>
<dbReference type="GO" id="GO:0005737">
    <property type="term" value="C:cytoplasm"/>
    <property type="evidence" value="ECO:0007669"/>
    <property type="project" value="UniProtKB-SubCell"/>
</dbReference>
<evidence type="ECO:0000259" key="3">
    <source>
        <dbReference type="Pfam" id="PF05076"/>
    </source>
</evidence>
<dbReference type="InterPro" id="IPR037181">
    <property type="entry name" value="SUFU_N"/>
</dbReference>
<dbReference type="PANTHER" id="PTHR10928">
    <property type="entry name" value="SUPPRESSOR OF FUSED"/>
    <property type="match status" value="1"/>
</dbReference>
<comment type="similarity">
    <text evidence="1">Belongs to the SUFU family.</text>
</comment>
<keyword evidence="1" id="KW-0963">Cytoplasm</keyword>
<organism evidence="5 6">
    <name type="scientific">Cryptotermes secundus</name>
    <dbReference type="NCBI Taxonomy" id="105785"/>
    <lineage>
        <taxon>Eukaryota</taxon>
        <taxon>Metazoa</taxon>
        <taxon>Ecdysozoa</taxon>
        <taxon>Arthropoda</taxon>
        <taxon>Hexapoda</taxon>
        <taxon>Insecta</taxon>
        <taxon>Pterygota</taxon>
        <taxon>Neoptera</taxon>
        <taxon>Polyneoptera</taxon>
        <taxon>Dictyoptera</taxon>
        <taxon>Blattodea</taxon>
        <taxon>Blattoidea</taxon>
        <taxon>Termitoidae</taxon>
        <taxon>Kalotermitidae</taxon>
        <taxon>Cryptotermitinae</taxon>
        <taxon>Cryptotermes</taxon>
    </lineage>
</organism>
<feature type="domain" description="Suppressor of fused-like" evidence="3">
    <location>
        <begin position="54"/>
        <end position="230"/>
    </location>
</feature>
<dbReference type="InterPro" id="IPR007768">
    <property type="entry name" value="Suppressor_of_fused"/>
</dbReference>
<keyword evidence="1" id="KW-0539">Nucleus</keyword>
<dbReference type="GO" id="GO:0005634">
    <property type="term" value="C:nucleus"/>
    <property type="evidence" value="ECO:0007669"/>
    <property type="project" value="UniProtKB-SubCell"/>
</dbReference>
<name>A0A2J7PEE7_9NEOP</name>
<dbReference type="PIRSF" id="PIRSF011844">
    <property type="entry name" value="Suppressor_of_fused_protein"/>
    <property type="match status" value="1"/>
</dbReference>
<dbReference type="InterPro" id="IPR024314">
    <property type="entry name" value="SUFU_C"/>
</dbReference>
<dbReference type="Pfam" id="PF12470">
    <property type="entry name" value="SUFU_C"/>
    <property type="match status" value="1"/>
</dbReference>
<sequence>MDEEESRGCRSVSMSTFPPTPLGLEALYSLCRRIYPDQMNPLQVTALVKYWLGGPDPLDYISMYTNPGDPERNIPPHWHYISFGLSDLHGDGRVHDVSGPETPSGFGFELTFRLKSEPGETAPPTWPAAVMQALAKYVFQSANTLCVGDHVSWHSALDNSESRIQHMLMTEDPQLGTAHTPFGSVNFVQIVGICTEELQAAQHWNGPGVLEILKRLPGAGGPWLITDMRRGESMLELDLAAQEEVERGIETEGSNLSGVSARCSWADVNVQQLTPGAGLGKGEGGLLREGPATRPEPLDTPHLSQQQSQQIKAALKKGLLNTKPVLPPIRRCTDLDNNDNSYKKDSYDSSSSNEFGALESTELLRSKRLEGLHLTFNLEAGSLLPLAVRGRVKHGRHFTFKSVLGDTAITLVAPTVTGTLVDPEHPYVAHGPWLQVLIPDELAQAMSESFEVFNNPEELILPKTFVWPDHKMAITVVEDKI</sequence>
<feature type="region of interest" description="Disordered" evidence="2">
    <location>
        <begin position="274"/>
        <end position="309"/>
    </location>
</feature>
<evidence type="ECO:0000259" key="4">
    <source>
        <dbReference type="Pfam" id="PF12470"/>
    </source>
</evidence>
<evidence type="ECO:0000256" key="2">
    <source>
        <dbReference type="SAM" id="MobiDB-lite"/>
    </source>
</evidence>
<feature type="region of interest" description="Disordered" evidence="2">
    <location>
        <begin position="327"/>
        <end position="353"/>
    </location>
</feature>
<evidence type="ECO:0000256" key="1">
    <source>
        <dbReference type="PIRNR" id="PIRNR011844"/>
    </source>
</evidence>
<evidence type="ECO:0000313" key="6">
    <source>
        <dbReference type="Proteomes" id="UP000235965"/>
    </source>
</evidence>
<feature type="domain" description="Suppressor of fused C-terminal" evidence="4">
    <location>
        <begin position="243"/>
        <end position="476"/>
    </location>
</feature>
<dbReference type="InterPro" id="IPR016591">
    <property type="entry name" value="Suppressor_of_fused_euk"/>
</dbReference>